<evidence type="ECO:0008006" key="9">
    <source>
        <dbReference type="Google" id="ProtNLM"/>
    </source>
</evidence>
<dbReference type="EMBL" id="LR899761">
    <property type="protein sequence ID" value="CAD7242279.1"/>
    <property type="molecule type" value="Genomic_DNA"/>
</dbReference>
<protein>
    <recommendedName>
        <fullName evidence="9">Serine incorporator</fullName>
    </recommendedName>
</protein>
<feature type="transmembrane region" description="Helical" evidence="6">
    <location>
        <begin position="304"/>
        <end position="320"/>
    </location>
</feature>
<evidence type="ECO:0000256" key="6">
    <source>
        <dbReference type="SAM" id="Phobius"/>
    </source>
</evidence>
<proteinExistence type="inferred from homology"/>
<keyword evidence="4 6" id="KW-1133">Transmembrane helix</keyword>
<comment type="subcellular location">
    <subcellularLocation>
        <location evidence="1">Membrane</location>
        <topology evidence="1">Multi-pass membrane protein</topology>
    </subcellularLocation>
</comment>
<feature type="transmembrane region" description="Helical" evidence="6">
    <location>
        <begin position="408"/>
        <end position="432"/>
    </location>
</feature>
<sequence>MGAVLGAFTVSQLACCCGSAACSLCCSACPSCKNSTSSRIMYALMLLVFTIICCIMLTPGLQAQLMKVPFCDGNPNGCKDLVGYLAVYRICFIVCLFFVLMALLTVGVKSSKDYRAGIQNGFWGLKYLIVIGGCIGALFIPHGAFGTTWMYFGMIGGFLFILIQLILIIDFAHSWAESWVTKYEETESKGWYCALLSFTFLHYAIAFAAVILFYIFYTQPHACGLHKFFISINMILCIIISIVSILPRVQEAQPKCGLLQSSFVTLYIMYLTWSAMSNQPDCNCKPSFTSGSCNSKSPTFDTQSIISLIIWFGCVLYSTIRTATSSQAAKLGVAQTVLVKDDGSGGSDDGGENGGQKVYDNEEDGVVYTWSLFHAMFSLATLYVMMTLTNWYSPGADLTTLSANEASVWVKIVSAWLCLLIYGWTLIAPILLPDREFS</sequence>
<evidence type="ECO:0000256" key="4">
    <source>
        <dbReference type="ARBA" id="ARBA00022989"/>
    </source>
</evidence>
<feature type="transmembrane region" description="Helical" evidence="6">
    <location>
        <begin position="149"/>
        <end position="169"/>
    </location>
</feature>
<dbReference type="Proteomes" id="UP000677054">
    <property type="component" value="Unassembled WGS sequence"/>
</dbReference>
<accession>A0A7R8X1L8</accession>
<name>A0A7R8X1L8_9CRUS</name>
<evidence type="ECO:0000313" key="7">
    <source>
        <dbReference type="EMBL" id="CAD7242279.1"/>
    </source>
</evidence>
<dbReference type="OrthoDB" id="5963193at2759"/>
<gene>
    <name evidence="7" type="ORF">DSTB1V02_LOCUS2250</name>
</gene>
<evidence type="ECO:0000256" key="3">
    <source>
        <dbReference type="ARBA" id="ARBA00022692"/>
    </source>
</evidence>
<dbReference type="EMBL" id="CAJPEV010000244">
    <property type="protein sequence ID" value="CAG0882887.1"/>
    <property type="molecule type" value="Genomic_DNA"/>
</dbReference>
<dbReference type="PANTHER" id="PTHR10383:SF9">
    <property type="entry name" value="SERINE INCORPORATOR, ISOFORM F"/>
    <property type="match status" value="1"/>
</dbReference>
<evidence type="ECO:0000256" key="5">
    <source>
        <dbReference type="ARBA" id="ARBA00023136"/>
    </source>
</evidence>
<dbReference type="PANTHER" id="PTHR10383">
    <property type="entry name" value="SERINE INCORPORATOR"/>
    <property type="match status" value="1"/>
</dbReference>
<feature type="transmembrane region" description="Helical" evidence="6">
    <location>
        <begin position="366"/>
        <end position="388"/>
    </location>
</feature>
<feature type="transmembrane region" description="Helical" evidence="6">
    <location>
        <begin position="190"/>
        <end position="216"/>
    </location>
</feature>
<comment type="similarity">
    <text evidence="2">Belongs to the TDE1 family.</text>
</comment>
<feature type="transmembrane region" description="Helical" evidence="6">
    <location>
        <begin position="228"/>
        <end position="246"/>
    </location>
</feature>
<feature type="transmembrane region" description="Helical" evidence="6">
    <location>
        <begin position="81"/>
        <end position="104"/>
    </location>
</feature>
<dbReference type="AlphaFoldDB" id="A0A7R8X1L8"/>
<feature type="transmembrane region" description="Helical" evidence="6">
    <location>
        <begin position="258"/>
        <end position="276"/>
    </location>
</feature>
<evidence type="ECO:0000313" key="8">
    <source>
        <dbReference type="Proteomes" id="UP000677054"/>
    </source>
</evidence>
<evidence type="ECO:0000256" key="2">
    <source>
        <dbReference type="ARBA" id="ARBA00006665"/>
    </source>
</evidence>
<dbReference type="GO" id="GO:0016020">
    <property type="term" value="C:membrane"/>
    <property type="evidence" value="ECO:0007669"/>
    <property type="project" value="UniProtKB-SubCell"/>
</dbReference>
<reference evidence="7" key="1">
    <citation type="submission" date="2020-11" db="EMBL/GenBank/DDBJ databases">
        <authorList>
            <person name="Tran Van P."/>
        </authorList>
    </citation>
    <scope>NUCLEOTIDE SEQUENCE</scope>
</reference>
<keyword evidence="3 6" id="KW-0812">Transmembrane</keyword>
<feature type="transmembrane region" description="Helical" evidence="6">
    <location>
        <begin position="125"/>
        <end position="143"/>
    </location>
</feature>
<keyword evidence="5 6" id="KW-0472">Membrane</keyword>
<dbReference type="Pfam" id="PF03348">
    <property type="entry name" value="Serinc"/>
    <property type="match status" value="1"/>
</dbReference>
<evidence type="ECO:0000256" key="1">
    <source>
        <dbReference type="ARBA" id="ARBA00004141"/>
    </source>
</evidence>
<feature type="transmembrane region" description="Helical" evidence="6">
    <location>
        <begin position="40"/>
        <end position="61"/>
    </location>
</feature>
<dbReference type="InterPro" id="IPR005016">
    <property type="entry name" value="TDE1/TMS"/>
</dbReference>
<keyword evidence="8" id="KW-1185">Reference proteome</keyword>
<organism evidence="7">
    <name type="scientific">Darwinula stevensoni</name>
    <dbReference type="NCBI Taxonomy" id="69355"/>
    <lineage>
        <taxon>Eukaryota</taxon>
        <taxon>Metazoa</taxon>
        <taxon>Ecdysozoa</taxon>
        <taxon>Arthropoda</taxon>
        <taxon>Crustacea</taxon>
        <taxon>Oligostraca</taxon>
        <taxon>Ostracoda</taxon>
        <taxon>Podocopa</taxon>
        <taxon>Podocopida</taxon>
        <taxon>Darwinulocopina</taxon>
        <taxon>Darwinuloidea</taxon>
        <taxon>Darwinulidae</taxon>
        <taxon>Darwinula</taxon>
    </lineage>
</organism>